<gene>
    <name evidence="2" type="ORF">SHKM778_45390</name>
</gene>
<evidence type="ECO:0000256" key="1">
    <source>
        <dbReference type="SAM" id="MobiDB-lite"/>
    </source>
</evidence>
<feature type="region of interest" description="Disordered" evidence="1">
    <location>
        <begin position="426"/>
        <end position="463"/>
    </location>
</feature>
<evidence type="ECO:0000313" key="2">
    <source>
        <dbReference type="EMBL" id="BFO18151.1"/>
    </source>
</evidence>
<organism evidence="2">
    <name type="scientific">Streptomyces haneummycinicus</name>
    <dbReference type="NCBI Taxonomy" id="3074435"/>
    <lineage>
        <taxon>Bacteria</taxon>
        <taxon>Bacillati</taxon>
        <taxon>Actinomycetota</taxon>
        <taxon>Actinomycetes</taxon>
        <taxon>Kitasatosporales</taxon>
        <taxon>Streptomycetaceae</taxon>
        <taxon>Streptomyces</taxon>
    </lineage>
</organism>
<dbReference type="AlphaFoldDB" id="A0AAT9HLN3"/>
<accession>A0AAT9HLN3</accession>
<evidence type="ECO:0008006" key="3">
    <source>
        <dbReference type="Google" id="ProtNLM"/>
    </source>
</evidence>
<proteinExistence type="predicted"/>
<dbReference type="EMBL" id="AP035768">
    <property type="protein sequence ID" value="BFO18151.1"/>
    <property type="molecule type" value="Genomic_DNA"/>
</dbReference>
<name>A0AAT9HLN3_9ACTN</name>
<sequence>MAAPSTVRLSPTISCSCSCHSDACASLDPAHTRRAEDPVTTYRGQKYGAKIELRHSEACGTVWAKMSKTFAGDRVIVTHRDGPSEEYRQQGGHDAHTSMLAVDTPGDAEACVIVQDRGTVCATERNTPSLAAGKRVAESACYLTPPCSPRHGQPDCCRILPRKHFKAVVAKGRDDLLDLAKIDAMTIPLSVDRVFGDRSFAEIGDPVLATADERRGLLAVAGMYGFGGTAPVGVYGMGDLACYALVRSHYPVHAMAFHPTLPLLAVGTGRYDGGYFFEGQLLLLHLETGTAISLIEHGLGRQVLELEWLDEQALRVVMAPPDDWQDETARVEGHVAVVRRPDWTAVPAKSLTGHDLAGPRVSAPRPDGSAVAHRLVAGLSADWESRRHVRAVEALSDGRILATLDGIQLESWLPSGSERGWFRTRRAGARSSSLRTKDPRGSGSYAAPACATPFRSRSSGSPR</sequence>
<dbReference type="Pfam" id="PF10901">
    <property type="entry name" value="DUF2690"/>
    <property type="match status" value="1"/>
</dbReference>
<protein>
    <recommendedName>
        <fullName evidence="3">DUF2690 domain-containing protein</fullName>
    </recommendedName>
</protein>
<reference evidence="2" key="2">
    <citation type="submission" date="2024-07" db="EMBL/GenBank/DDBJ databases">
        <title>Streptomyces haneummycinica sp. nov., a new antibiotic-producing actinobacterium isolated from marine sediment.</title>
        <authorList>
            <person name="Uemura M."/>
            <person name="Hamada M."/>
            <person name="Hirano S."/>
            <person name="Kobayashi K."/>
            <person name="Ohshiro T."/>
            <person name="Kobayashi T."/>
            <person name="Terahara T."/>
        </authorList>
    </citation>
    <scope>NUCLEOTIDE SEQUENCE</scope>
    <source>
        <strain evidence="2">KM77-8</strain>
    </source>
</reference>
<dbReference type="InterPro" id="IPR021224">
    <property type="entry name" value="DUF2690"/>
</dbReference>
<reference evidence="2" key="1">
    <citation type="submission" date="2024-06" db="EMBL/GenBank/DDBJ databases">
        <authorList>
            <consortium name="consrtm"/>
            <person name="Uemura M."/>
            <person name="Terahara T."/>
        </authorList>
    </citation>
    <scope>NUCLEOTIDE SEQUENCE</scope>
    <source>
        <strain evidence="2">KM77-8</strain>
    </source>
</reference>